<evidence type="ECO:0000256" key="5">
    <source>
        <dbReference type="SAM" id="Phobius"/>
    </source>
</evidence>
<keyword evidence="5" id="KW-0812">Transmembrane</keyword>
<dbReference type="Gene3D" id="1.10.287.950">
    <property type="entry name" value="Methyl-accepting chemotaxis protein"/>
    <property type="match status" value="1"/>
</dbReference>
<evidence type="ECO:0000256" key="2">
    <source>
        <dbReference type="ARBA" id="ARBA00023224"/>
    </source>
</evidence>
<organism evidence="8 9">
    <name type="scientific">Marinomonas fungiae</name>
    <dbReference type="NCBI Taxonomy" id="1137284"/>
    <lineage>
        <taxon>Bacteria</taxon>
        <taxon>Pseudomonadati</taxon>
        <taxon>Pseudomonadota</taxon>
        <taxon>Gammaproteobacteria</taxon>
        <taxon>Oceanospirillales</taxon>
        <taxon>Oceanospirillaceae</taxon>
        <taxon>Marinomonas</taxon>
    </lineage>
</organism>
<dbReference type="AlphaFoldDB" id="A0A0K6IHL1"/>
<dbReference type="InterPro" id="IPR003660">
    <property type="entry name" value="HAMP_dom"/>
</dbReference>
<dbReference type="STRING" id="1137284.GCA_001418205_00418"/>
<dbReference type="SMART" id="SM00304">
    <property type="entry name" value="HAMP"/>
    <property type="match status" value="1"/>
</dbReference>
<evidence type="ECO:0000313" key="8">
    <source>
        <dbReference type="EMBL" id="CUB02580.1"/>
    </source>
</evidence>
<protein>
    <submittedName>
        <fullName evidence="8">Methyl-accepting chemotaxis protein</fullName>
    </submittedName>
</protein>
<dbReference type="Proteomes" id="UP000182769">
    <property type="component" value="Unassembled WGS sequence"/>
</dbReference>
<dbReference type="CDD" id="cd06225">
    <property type="entry name" value="HAMP"/>
    <property type="match status" value="1"/>
</dbReference>
<evidence type="ECO:0000256" key="1">
    <source>
        <dbReference type="ARBA" id="ARBA00004370"/>
    </source>
</evidence>
<comment type="similarity">
    <text evidence="3">Belongs to the methyl-accepting chemotaxis (MCP) protein family.</text>
</comment>
<dbReference type="RefSeq" id="WP_055461537.1">
    <property type="nucleotide sequence ID" value="NZ_CYHG01000001.1"/>
</dbReference>
<accession>A0A0K6IHL1</accession>
<dbReference type="GO" id="GO:0006935">
    <property type="term" value="P:chemotaxis"/>
    <property type="evidence" value="ECO:0007669"/>
    <property type="project" value="UniProtKB-ARBA"/>
</dbReference>
<keyword evidence="2 4" id="KW-0807">Transducer</keyword>
<sequence>MTISRLFGLVIGFILLILCALFSITEYGLTNNQKAIHKEMNLVNAMAAIKDARYYTVQVQQFLTDMGATRGDDALPEAQASLIGAKESLDALAKHLPEFSNKVSVLKQNLDQLYGSGYQMALAYINEGTDAGNLMMKGAGGLDEASSKLAETLESVAGDIESRLEQSSLETISKIEETKWVALLSALASAILVVAVLLLLRQKTLPDIRKLEHSLHDIAQGARDLTVRLDETGDDELADVAKSFNRFINSLNVLVGTVQNQSQELSSVGEQMLVASERTRSGMEELQNETLGIAGAIEEMQGTIRYVAEGADETANAAKESDRYAQEVSRIVNDNAASITRLAQGVDKAADALQSLESQTGNVGSILDVIRDIADQTNLLALNAAIEAARAGEQGRGFAVVADEVRTLAQRTQESTEQIQQMITKLQAGANEAVVVMSGSKRQAEETVEKSTEASAALSKISVSISGMSAKATEIAAAMEQQAVTAETIDSRIRMIRDEAMTTSANATQTNQASVTVQKQASELRKMVSSYRV</sequence>
<name>A0A0K6IHL1_9GAMM</name>
<dbReference type="SMART" id="SM00283">
    <property type="entry name" value="MA"/>
    <property type="match status" value="1"/>
</dbReference>
<comment type="subcellular location">
    <subcellularLocation>
        <location evidence="1">Membrane</location>
    </subcellularLocation>
</comment>
<evidence type="ECO:0000259" key="7">
    <source>
        <dbReference type="PROSITE" id="PS50885"/>
    </source>
</evidence>
<dbReference type="FunFam" id="1.10.287.950:FF:000001">
    <property type="entry name" value="Methyl-accepting chemotaxis sensory transducer"/>
    <property type="match status" value="1"/>
</dbReference>
<evidence type="ECO:0000256" key="4">
    <source>
        <dbReference type="PROSITE-ProRule" id="PRU00284"/>
    </source>
</evidence>
<dbReference type="SUPFAM" id="SSF58104">
    <property type="entry name" value="Methyl-accepting chemotaxis protein (MCP) signaling domain"/>
    <property type="match status" value="1"/>
</dbReference>
<dbReference type="CDD" id="cd11386">
    <property type="entry name" value="MCP_signal"/>
    <property type="match status" value="1"/>
</dbReference>
<dbReference type="GO" id="GO:0007165">
    <property type="term" value="P:signal transduction"/>
    <property type="evidence" value="ECO:0007669"/>
    <property type="project" value="UniProtKB-KW"/>
</dbReference>
<gene>
    <name evidence="8" type="ORF">Ga0061065_101417</name>
</gene>
<evidence type="ECO:0000259" key="6">
    <source>
        <dbReference type="PROSITE" id="PS50111"/>
    </source>
</evidence>
<dbReference type="GO" id="GO:0016020">
    <property type="term" value="C:membrane"/>
    <property type="evidence" value="ECO:0007669"/>
    <property type="project" value="UniProtKB-SubCell"/>
</dbReference>
<feature type="domain" description="Methyl-accepting transducer" evidence="6">
    <location>
        <begin position="261"/>
        <end position="497"/>
    </location>
</feature>
<evidence type="ECO:0000256" key="3">
    <source>
        <dbReference type="ARBA" id="ARBA00029447"/>
    </source>
</evidence>
<keyword evidence="5" id="KW-1133">Transmembrane helix</keyword>
<dbReference type="PANTHER" id="PTHR32089">
    <property type="entry name" value="METHYL-ACCEPTING CHEMOTAXIS PROTEIN MCPB"/>
    <property type="match status" value="1"/>
</dbReference>
<evidence type="ECO:0000313" key="9">
    <source>
        <dbReference type="Proteomes" id="UP000182769"/>
    </source>
</evidence>
<keyword evidence="9" id="KW-1185">Reference proteome</keyword>
<dbReference type="InterPro" id="IPR004089">
    <property type="entry name" value="MCPsignal_dom"/>
</dbReference>
<dbReference type="OrthoDB" id="9760371at2"/>
<dbReference type="PROSITE" id="PS50111">
    <property type="entry name" value="CHEMOTAXIS_TRANSDUC_2"/>
    <property type="match status" value="1"/>
</dbReference>
<feature type="transmembrane region" description="Helical" evidence="5">
    <location>
        <begin position="180"/>
        <end position="200"/>
    </location>
</feature>
<dbReference type="EMBL" id="CYHG01000001">
    <property type="protein sequence ID" value="CUB02580.1"/>
    <property type="molecule type" value="Genomic_DNA"/>
</dbReference>
<dbReference type="Pfam" id="PF00672">
    <property type="entry name" value="HAMP"/>
    <property type="match status" value="1"/>
</dbReference>
<dbReference type="PROSITE" id="PS50885">
    <property type="entry name" value="HAMP"/>
    <property type="match status" value="1"/>
</dbReference>
<keyword evidence="5" id="KW-0472">Membrane</keyword>
<reference evidence="9" key="1">
    <citation type="submission" date="2015-08" db="EMBL/GenBank/DDBJ databases">
        <authorList>
            <person name="Varghese N."/>
        </authorList>
    </citation>
    <scope>NUCLEOTIDE SEQUENCE [LARGE SCALE GENOMIC DNA]</scope>
    <source>
        <strain evidence="9">JCM 18476</strain>
    </source>
</reference>
<feature type="domain" description="HAMP" evidence="7">
    <location>
        <begin position="208"/>
        <end position="256"/>
    </location>
</feature>
<proteinExistence type="inferred from homology"/>
<dbReference type="Pfam" id="PF00015">
    <property type="entry name" value="MCPsignal"/>
    <property type="match status" value="1"/>
</dbReference>
<dbReference type="PANTHER" id="PTHR32089:SF112">
    <property type="entry name" value="LYSOZYME-LIKE PROTEIN-RELATED"/>
    <property type="match status" value="1"/>
</dbReference>